<dbReference type="EMBL" id="UNSH01000046">
    <property type="protein sequence ID" value="SZF03192.1"/>
    <property type="molecule type" value="Genomic_DNA"/>
</dbReference>
<dbReference type="VEuPathDB" id="FungiDB:BLGHR1_13981"/>
<feature type="region of interest" description="Disordered" evidence="1">
    <location>
        <begin position="125"/>
        <end position="145"/>
    </location>
</feature>
<feature type="region of interest" description="Disordered" evidence="1">
    <location>
        <begin position="326"/>
        <end position="349"/>
    </location>
</feature>
<dbReference type="AlphaFoldDB" id="A0A383UV87"/>
<feature type="region of interest" description="Disordered" evidence="1">
    <location>
        <begin position="1"/>
        <end position="24"/>
    </location>
</feature>
<feature type="region of interest" description="Disordered" evidence="1">
    <location>
        <begin position="73"/>
        <end position="92"/>
    </location>
</feature>
<feature type="compositionally biased region" description="Polar residues" evidence="1">
    <location>
        <begin position="1"/>
        <end position="18"/>
    </location>
</feature>
<feature type="compositionally biased region" description="Polar residues" evidence="1">
    <location>
        <begin position="47"/>
        <end position="58"/>
    </location>
</feature>
<evidence type="ECO:0000256" key="1">
    <source>
        <dbReference type="SAM" id="MobiDB-lite"/>
    </source>
</evidence>
<proteinExistence type="predicted"/>
<feature type="region of interest" description="Disordered" evidence="1">
    <location>
        <begin position="39"/>
        <end position="59"/>
    </location>
</feature>
<evidence type="ECO:0000313" key="2">
    <source>
        <dbReference type="EMBL" id="SZF03192.1"/>
    </source>
</evidence>
<reference evidence="2 3" key="1">
    <citation type="submission" date="2017-11" db="EMBL/GenBank/DDBJ databases">
        <authorList>
            <person name="Kracher B."/>
        </authorList>
    </citation>
    <scope>NUCLEOTIDE SEQUENCE [LARGE SCALE GENOMIC DNA]</scope>
    <source>
        <strain evidence="2 3">RACE1</strain>
    </source>
</reference>
<organism evidence="2 3">
    <name type="scientific">Blumeria hordei</name>
    <name type="common">Barley powdery mildew</name>
    <name type="synonym">Blumeria graminis f. sp. hordei</name>
    <dbReference type="NCBI Taxonomy" id="2867405"/>
    <lineage>
        <taxon>Eukaryota</taxon>
        <taxon>Fungi</taxon>
        <taxon>Dikarya</taxon>
        <taxon>Ascomycota</taxon>
        <taxon>Pezizomycotina</taxon>
        <taxon>Leotiomycetes</taxon>
        <taxon>Erysiphales</taxon>
        <taxon>Erysiphaceae</taxon>
        <taxon>Blumeria</taxon>
    </lineage>
</organism>
<dbReference type="Proteomes" id="UP000275772">
    <property type="component" value="Unassembled WGS sequence"/>
</dbReference>
<protein>
    <submittedName>
        <fullName evidence="2">Uncharacterized protein</fullName>
    </submittedName>
</protein>
<name>A0A383UV87_BLUHO</name>
<accession>A0A383UV87</accession>
<evidence type="ECO:0000313" key="3">
    <source>
        <dbReference type="Proteomes" id="UP000275772"/>
    </source>
</evidence>
<sequence length="610" mass="64422">MANLSTSTILEPLTSASSESREVITHEPQISDISQISPQPTIRAPTQVPTMQTSSSETDMIEKESHEISTTMIMNPSKPISGSISTHTLSPRPSSNFLIGEATKIHISPANSGSKFPDCCIDSSGGANEVQESSHMNLGNKKSGRRSNFGVFRSFRITTPSPKAQANSHLTRPTMICSPSVSGVSFATSSLTAADKFQTKSPTLLVKESPIENEFVAMSPIVNPDVPESSLSPARDTTITVSQFPNTNTAEEANAPSANDTIITIGSSSNSETQSSTLSPAIDTTITVSESPNNDVANVETAPSANDMIITIGSFSNPEALNSSLSPASDTTITVSGSPNNDTASVETGPSVNDMIITIGSFSNSEALNSSISPASDTTIRVSQFPNIDISRRESAVSASDTVITIGSPSNSEGLSSGLSTATDTTITVSQLSNSDTDTAKGESSISANNTIIMIGSSSNLEAQKSNLFPATDTEIKQCQLPNIDKAIEGSSSIPTTKDMTSWHQDIDESIKNSTNKSLLDTVLEQSPEITQSPNILLVAVGDNVLNYDPQNIVPTNTTIGTGKKTLRKGYRMTRRALMRKQVLTLLVGRELAGPAKELIKRSIDTNNIV</sequence>
<gene>
    <name evidence="2" type="ORF">BLGHR1_13981</name>
</gene>